<feature type="transmembrane region" description="Helical" evidence="2">
    <location>
        <begin position="479"/>
        <end position="501"/>
    </location>
</feature>
<evidence type="ECO:0000256" key="2">
    <source>
        <dbReference type="SAM" id="Phobius"/>
    </source>
</evidence>
<feature type="compositionally biased region" description="Basic and acidic residues" evidence="1">
    <location>
        <begin position="1288"/>
        <end position="1297"/>
    </location>
</feature>
<feature type="compositionally biased region" description="Low complexity" evidence="1">
    <location>
        <begin position="371"/>
        <end position="398"/>
    </location>
</feature>
<feature type="compositionally biased region" description="Polar residues" evidence="1">
    <location>
        <begin position="1299"/>
        <end position="1312"/>
    </location>
</feature>
<feature type="compositionally biased region" description="Basic and acidic residues" evidence="1">
    <location>
        <begin position="1769"/>
        <end position="1778"/>
    </location>
</feature>
<feature type="compositionally biased region" description="Basic residues" evidence="1">
    <location>
        <begin position="563"/>
        <end position="573"/>
    </location>
</feature>
<feature type="region of interest" description="Disordered" evidence="1">
    <location>
        <begin position="259"/>
        <end position="278"/>
    </location>
</feature>
<sequence length="2259" mass="242077">MEPRRPSVSFFREHTVAQRNPTASAVSGRLNGLLVEPNNASKQRRKRCRSSRQVPRRFLWIAVAFLLVGELFPTTFLSFAQNTLLAAWPLPLDESSSSTRLEGPSREDGGVSVSESQGKDAVSWRSSIAEEVGPRSVTKNSRRLLRTAPTFAAPPLRERAIQRSASDLTCSTIQLALRMWASGGIQEVEELKKKFRARANRSTGDRAPSGAAAHKPGIEAEQVCSLLRAWRSPASLPGGASPPSETELANSTAFLGYTSHERSQPQSDETSRGDRLPSARLEVVADTVCAASEVTQASRNSRLLRALAPAFTSQGSKLRQALPAAVRRDRERQCPTVRRAGYALLDALIPPPAGLWSFARAAERYRETHNASSSSAADEPSPESSLARPSSQSPSASSASRTFATLSSLMFPDDDVGRVPFREPTEPPLYGQRFSTESPASRVSDARAKGSETMQAASDLEERGVGPAFWIYSRTVAPYLAPLFFGLILICFIPFIVFFSCGACWTSTARADAGCMCCKRYRISCLRVCCLVRRPPLRPPKRPSGSGSSVRLVGDLSAPAARAPRRSGRSFGRHRGDSALRSASVRSSSGTAITTAASAAHTCEWTVGGPAAPSAWVPRPAARVLGLVLLAGLLVGVGICLFLAIVFSGQLIQAVDDIQCAVSAALVQVVHGGAPADAELAMEPANNASATRPALLSSRSTSVKARASVAKLYSPLTVSPWLGGGAAWMPFRPEGGLTSSSPPAWASLLASQDSSDLSWISPTEALAPARLRELLPWDLSATGTLSDVTALLSRGFDDPAYVEIIIHHALNLLRGGETEALEERREDDRAEHKEWDADRNGGQDTKGPEEQARAAKPLEQVVAGVQSKRESASRSFAAREATRASSATPVSESPLETTSKRGDPGDVELGGDPGARPRGSASEPPRPLSAPRRRLNAGGGERDGFIVESPSSHTPWLDSAAQDAARWARPGPESLFSKDIEMHGNAAAAVGSRRGGGLPGRHMDDKAHRRSLGIVSQRQAQPEDAKAIAEVLQLLAEPAAVAGESSVAGTVAAPAVDLAASRTGAVDFPHRAADFGERPAAAPGRWKASGDPRRLSAASQALANPPISRSYGASEAQVRSPVLSAFSSSAPGIGDADPWASAEPTLHAGAARWPSRGLPAGGGPRQEIGNEAPEPTGSTPRPPVGGSEESQNILSDAAPLRGARAAPEPAGLPRRERPAAPPEEHSAAPVAASRPGGSSFPGEAQRLAQVATVREHAVHMTDTVPMEMPEAVLWDVRGNASFRRRKGPAHDVEDESKAPLQTENAVASSQESDAAGGDWPEETTPDAMPQGGFAGLKPSLETLKRMEELADAQSPRGLRQPLLDAATSALNVEGRIEALHEHWKTMQDMLSHAANGASGPVHDAFHRSTAFALARPAFDLLVPKDSLRRNLRQLQAKSHEALLAVRDFEKGMRGVRERYALDEIDAAVEGICDAASDGILLTSKVKKPTTAAMHVFAALAGAFLGVAIIYLALLCFRWTPKSTDFSPCPALLLWPVALLLAVATIFFGATLLVASVVQVDGCFFVAREVQHRGVLEALVSSLGSWRGNAEGARAAAAVAKACFADSPEEEIDRNLTKALDLGGFSGLVRNFESSLRSVADKVDLRSIDALLAGVAVAHALVHDTAWAFFLDTDALEAAGLSYRTNTYLPVLYSGLQDKARTFRSLFDVPAAQLIGPPGLRREDLFTLPPTVEPGASALEAIQKEWKRLKAKHQRVRDYTVGAESWEESGDNRAAHAELGKSASPAAETGGQQTAGRFLLYGLVDVEEYISPFYLEALHRGEPGRDPKYEIDDFFSVDTPDVQAEIARLKPDAETRIQFENALWLASLKQRLRTAGTRDSQLSKLLRGCARDAETPPPTAADRAEAMRPSPAACPALEDVNTLPQPLPLPFRCSIKQPLRDEDLESVRRQEANRAADLRARLDADDHRVWRDEEKQKPEGGGAILLPYAREWQDCAYDRWIDLLEGQEASAMILQAHALYAGVHNSWQAAEATVLVPAVDAMDRARLILNNVDCAPVFRSLQTVQRLVCHDGAESLVLLSVCYLFLGLAALTLFVGLFCVWQALVFNHRERKRCLNARTASALPLRDRRMPSRGQSALCESPSNRATKSTSLYARPPPGRESFEDVSGSTAPTTSQEGAQNRIAVAHYLYSPVDSCSGDRDTGMGEKGERRRAGSAREASQRIPKSQANSGGRQSLLLPATTEQPATVDETMWADFGSED</sequence>
<feature type="region of interest" description="Disordered" evidence="1">
    <location>
        <begin position="96"/>
        <end position="126"/>
    </location>
</feature>
<feature type="region of interest" description="Disordered" evidence="1">
    <location>
        <begin position="559"/>
        <end position="585"/>
    </location>
</feature>
<organism evidence="3 4">
    <name type="scientific">Besnoitia besnoiti</name>
    <name type="common">Apicomplexan protozoan</name>
    <dbReference type="NCBI Taxonomy" id="94643"/>
    <lineage>
        <taxon>Eukaryota</taxon>
        <taxon>Sar</taxon>
        <taxon>Alveolata</taxon>
        <taxon>Apicomplexa</taxon>
        <taxon>Conoidasida</taxon>
        <taxon>Coccidia</taxon>
        <taxon>Eucoccidiorida</taxon>
        <taxon>Eimeriorina</taxon>
        <taxon>Sarcocystidae</taxon>
        <taxon>Besnoitia</taxon>
    </lineage>
</organism>
<feature type="region of interest" description="Disordered" evidence="1">
    <location>
        <begin position="821"/>
        <end position="965"/>
    </location>
</feature>
<dbReference type="RefSeq" id="XP_029215099.1">
    <property type="nucleotide sequence ID" value="XM_029361879.1"/>
</dbReference>
<evidence type="ECO:0008006" key="5">
    <source>
        <dbReference type="Google" id="ProtNLM"/>
    </source>
</evidence>
<feature type="region of interest" description="Disordered" evidence="1">
    <location>
        <begin position="421"/>
        <end position="443"/>
    </location>
</feature>
<name>A0A2A9M6P5_BESBE</name>
<feature type="compositionally biased region" description="Polar residues" evidence="1">
    <location>
        <begin position="2166"/>
        <end position="2177"/>
    </location>
</feature>
<feature type="compositionally biased region" description="Low complexity" evidence="1">
    <location>
        <begin position="873"/>
        <end position="888"/>
    </location>
</feature>
<keyword evidence="4" id="KW-1185">Reference proteome</keyword>
<keyword evidence="2" id="KW-0812">Transmembrane</keyword>
<accession>A0A2A9M6P5</accession>
<keyword evidence="2" id="KW-0472">Membrane</keyword>
<feature type="compositionally biased region" description="Basic and acidic residues" evidence="1">
    <location>
        <begin position="2196"/>
        <end position="2211"/>
    </location>
</feature>
<feature type="compositionally biased region" description="Polar residues" evidence="1">
    <location>
        <begin position="2140"/>
        <end position="2151"/>
    </location>
</feature>
<feature type="region of interest" description="Disordered" evidence="1">
    <location>
        <begin position="1285"/>
        <end position="1336"/>
    </location>
</feature>
<dbReference type="OrthoDB" id="333921at2759"/>
<feature type="region of interest" description="Disordered" evidence="1">
    <location>
        <begin position="369"/>
        <end position="398"/>
    </location>
</feature>
<feature type="transmembrane region" description="Helical" evidence="2">
    <location>
        <begin position="1531"/>
        <end position="1557"/>
    </location>
</feature>
<dbReference type="EMBL" id="NWUJ01000017">
    <property type="protein sequence ID" value="PFH31090.1"/>
    <property type="molecule type" value="Genomic_DNA"/>
</dbReference>
<evidence type="ECO:0000313" key="3">
    <source>
        <dbReference type="EMBL" id="PFH31090.1"/>
    </source>
</evidence>
<dbReference type="GeneID" id="40308269"/>
<proteinExistence type="predicted"/>
<dbReference type="VEuPathDB" id="ToxoDB:BESB_032870"/>
<feature type="compositionally biased region" description="Polar residues" evidence="1">
    <location>
        <begin position="2222"/>
        <end position="2232"/>
    </location>
</feature>
<keyword evidence="2" id="KW-1133">Transmembrane helix</keyword>
<feature type="transmembrane region" description="Helical" evidence="2">
    <location>
        <begin position="58"/>
        <end position="80"/>
    </location>
</feature>
<protein>
    <recommendedName>
        <fullName evidence="5">Transmembrane protein</fullName>
    </recommendedName>
</protein>
<comment type="caution">
    <text evidence="3">The sequence shown here is derived from an EMBL/GenBank/DDBJ whole genome shotgun (WGS) entry which is preliminary data.</text>
</comment>
<evidence type="ECO:0000256" key="1">
    <source>
        <dbReference type="SAM" id="MobiDB-lite"/>
    </source>
</evidence>
<feature type="transmembrane region" description="Helical" evidence="2">
    <location>
        <begin position="1491"/>
        <end position="1519"/>
    </location>
</feature>
<feature type="compositionally biased region" description="Basic and acidic residues" evidence="1">
    <location>
        <begin position="259"/>
        <end position="277"/>
    </location>
</feature>
<feature type="region of interest" description="Disordered" evidence="1">
    <location>
        <begin position="1070"/>
        <end position="1242"/>
    </location>
</feature>
<feature type="region of interest" description="Disordered" evidence="1">
    <location>
        <begin position="2125"/>
        <end position="2177"/>
    </location>
</feature>
<feature type="transmembrane region" description="Helical" evidence="2">
    <location>
        <begin position="2075"/>
        <end position="2103"/>
    </location>
</feature>
<feature type="compositionally biased region" description="Basic and acidic residues" evidence="1">
    <location>
        <begin position="821"/>
        <end position="853"/>
    </location>
</feature>
<reference evidence="3 4" key="1">
    <citation type="submission" date="2017-09" db="EMBL/GenBank/DDBJ databases">
        <title>Genome sequencing of Besnoitia besnoiti strain Bb-Ger1.</title>
        <authorList>
            <person name="Schares G."/>
            <person name="Venepally P."/>
            <person name="Lorenzi H.A."/>
        </authorList>
    </citation>
    <scope>NUCLEOTIDE SEQUENCE [LARGE SCALE GENOMIC DNA]</scope>
    <source>
        <strain evidence="3 4">Bb-Ger1</strain>
    </source>
</reference>
<feature type="region of interest" description="Disordered" evidence="1">
    <location>
        <begin position="2195"/>
        <end position="2259"/>
    </location>
</feature>
<gene>
    <name evidence="3" type="ORF">BESB_032870</name>
</gene>
<dbReference type="Proteomes" id="UP000224006">
    <property type="component" value="Unassembled WGS sequence"/>
</dbReference>
<feature type="compositionally biased region" description="Low complexity" evidence="1">
    <location>
        <begin position="1197"/>
        <end position="1212"/>
    </location>
</feature>
<feature type="compositionally biased region" description="Basic and acidic residues" evidence="1">
    <location>
        <begin position="1213"/>
        <end position="1226"/>
    </location>
</feature>
<feature type="region of interest" description="Disordered" evidence="1">
    <location>
        <begin position="1769"/>
        <end position="1789"/>
    </location>
</feature>
<dbReference type="KEGG" id="bbes:BESB_032870"/>
<feature type="transmembrane region" description="Helical" evidence="2">
    <location>
        <begin position="624"/>
        <end position="647"/>
    </location>
</feature>
<evidence type="ECO:0000313" key="4">
    <source>
        <dbReference type="Proteomes" id="UP000224006"/>
    </source>
</evidence>